<keyword evidence="2" id="KW-1003">Cell membrane</keyword>
<evidence type="ECO:0000256" key="1">
    <source>
        <dbReference type="ARBA" id="ARBA00004429"/>
    </source>
</evidence>
<name>A0A645BCF0_9ZZZZ</name>
<evidence type="ECO:0000313" key="7">
    <source>
        <dbReference type="EMBL" id="MPM63125.1"/>
    </source>
</evidence>
<dbReference type="InterPro" id="IPR004670">
    <property type="entry name" value="NhaA"/>
</dbReference>
<dbReference type="PANTHER" id="PTHR30341">
    <property type="entry name" value="SODIUM ION/PROTON ANTIPORTER NHAA-RELATED"/>
    <property type="match status" value="1"/>
</dbReference>
<accession>A0A645BCF0</accession>
<evidence type="ECO:0000256" key="2">
    <source>
        <dbReference type="ARBA" id="ARBA00022475"/>
    </source>
</evidence>
<comment type="subcellular location">
    <subcellularLocation>
        <location evidence="1">Cell inner membrane</location>
        <topology evidence="1">Multi-pass membrane protein</topology>
    </subcellularLocation>
</comment>
<dbReference type="GO" id="GO:0006885">
    <property type="term" value="P:regulation of pH"/>
    <property type="evidence" value="ECO:0007669"/>
    <property type="project" value="InterPro"/>
</dbReference>
<dbReference type="AlphaFoldDB" id="A0A645BCF0"/>
<feature type="transmembrane region" description="Helical" evidence="6">
    <location>
        <begin position="45"/>
        <end position="69"/>
    </location>
</feature>
<evidence type="ECO:0000256" key="5">
    <source>
        <dbReference type="ARBA" id="ARBA00023136"/>
    </source>
</evidence>
<keyword evidence="5 6" id="KW-0472">Membrane</keyword>
<dbReference type="Pfam" id="PF06965">
    <property type="entry name" value="Na_H_antiport_1"/>
    <property type="match status" value="1"/>
</dbReference>
<keyword evidence="3 6" id="KW-0812">Transmembrane</keyword>
<comment type="caution">
    <text evidence="7">The sequence shown here is derived from an EMBL/GenBank/DDBJ whole genome shotgun (WGS) entry which is preliminary data.</text>
</comment>
<gene>
    <name evidence="7" type="primary">nhaA_11</name>
    <name evidence="7" type="ORF">SDC9_110005</name>
</gene>
<dbReference type="Gene3D" id="1.20.1530.10">
    <property type="entry name" value="Na+/H+ antiporter like domain"/>
    <property type="match status" value="1"/>
</dbReference>
<dbReference type="EMBL" id="VSSQ01019234">
    <property type="protein sequence ID" value="MPM63125.1"/>
    <property type="molecule type" value="Genomic_DNA"/>
</dbReference>
<dbReference type="PANTHER" id="PTHR30341:SF0">
    <property type="entry name" value="NA(+)_H(+) ANTIPORTER NHAA"/>
    <property type="match status" value="1"/>
</dbReference>
<dbReference type="GO" id="GO:0005886">
    <property type="term" value="C:plasma membrane"/>
    <property type="evidence" value="ECO:0007669"/>
    <property type="project" value="UniProtKB-SubCell"/>
</dbReference>
<organism evidence="7">
    <name type="scientific">bioreactor metagenome</name>
    <dbReference type="NCBI Taxonomy" id="1076179"/>
    <lineage>
        <taxon>unclassified sequences</taxon>
        <taxon>metagenomes</taxon>
        <taxon>ecological metagenomes</taxon>
    </lineage>
</organism>
<protein>
    <submittedName>
        <fullName evidence="7">Na(+)/H(+) antiporter NhaA</fullName>
    </submittedName>
</protein>
<dbReference type="InterPro" id="IPR023171">
    <property type="entry name" value="Na/H_antiporter_dom_sf"/>
</dbReference>
<dbReference type="GO" id="GO:0015385">
    <property type="term" value="F:sodium:proton antiporter activity"/>
    <property type="evidence" value="ECO:0007669"/>
    <property type="project" value="TreeGrafter"/>
</dbReference>
<feature type="transmembrane region" description="Helical" evidence="6">
    <location>
        <begin position="12"/>
        <end position="33"/>
    </location>
</feature>
<sequence>MNPLINRFEHTINPYVTYSIMPVFALANAGVVLDTVPWGENISPLSAGIFLGLFVGKPVGIFISTYIACKLKIAEIPAGIKWSHIFSVGIIAGIGFTMSIFIDSLAFSNENLVNEGKAAIIITSFASAILGVLLLKISLGKASKKVKYKKIRG</sequence>
<evidence type="ECO:0000256" key="6">
    <source>
        <dbReference type="SAM" id="Phobius"/>
    </source>
</evidence>
<evidence type="ECO:0000256" key="4">
    <source>
        <dbReference type="ARBA" id="ARBA00022989"/>
    </source>
</evidence>
<proteinExistence type="predicted"/>
<feature type="transmembrane region" description="Helical" evidence="6">
    <location>
        <begin position="81"/>
        <end position="106"/>
    </location>
</feature>
<feature type="transmembrane region" description="Helical" evidence="6">
    <location>
        <begin position="118"/>
        <end position="139"/>
    </location>
</feature>
<keyword evidence="4 6" id="KW-1133">Transmembrane helix</keyword>
<reference evidence="7" key="1">
    <citation type="submission" date="2019-08" db="EMBL/GenBank/DDBJ databases">
        <authorList>
            <person name="Kucharzyk K."/>
            <person name="Murdoch R.W."/>
            <person name="Higgins S."/>
            <person name="Loffler F."/>
        </authorList>
    </citation>
    <scope>NUCLEOTIDE SEQUENCE</scope>
</reference>
<evidence type="ECO:0000256" key="3">
    <source>
        <dbReference type="ARBA" id="ARBA00022692"/>
    </source>
</evidence>